<dbReference type="InterPro" id="IPR057895">
    <property type="entry name" value="Mom"/>
</dbReference>
<sequence length="312" mass="34881">MSAFATGVEVSAPQKARRKLTLEACRGGDALFSELVQSSARRHGVEPRALAVRTLVQLPRVTAYNGRILRRDLDAELRNSAVQLQADQAKVLDLVPTDAYPLEALKFVECETEDAEAIFGNLHYLRSARPGARNFALVDPIHRRPVTLCSVSPMDWAVVGKQLHRQFGVPVERMWDVSRVYSFDVAPANAISTLLAGVRKEMQKTEPTAELLTTVVDQNLGFTGSSYRAANWQYWMSVRPRPYLYVDGVAVSPRQLGIRYGTQSLAEVRAKYGVMAEQSRAVLADSMIYCCRMKGPTEVVEPGERRRVRRRS</sequence>
<proteinExistence type="predicted"/>
<dbReference type="EMBL" id="BAAANC010000001">
    <property type="protein sequence ID" value="GAA1514860.1"/>
    <property type="molecule type" value="Genomic_DNA"/>
</dbReference>
<reference evidence="1 2" key="1">
    <citation type="journal article" date="2019" name="Int. J. Syst. Evol. Microbiol.">
        <title>The Global Catalogue of Microorganisms (GCM) 10K type strain sequencing project: providing services to taxonomists for standard genome sequencing and annotation.</title>
        <authorList>
            <consortium name="The Broad Institute Genomics Platform"/>
            <consortium name="The Broad Institute Genome Sequencing Center for Infectious Disease"/>
            <person name="Wu L."/>
            <person name="Ma J."/>
        </authorList>
    </citation>
    <scope>NUCLEOTIDE SEQUENCE [LARGE SCALE GENOMIC DNA]</scope>
    <source>
        <strain evidence="1 2">JCM 14303</strain>
    </source>
</reference>
<name>A0ABN2AB29_9ACTN</name>
<keyword evidence="2" id="KW-1185">Reference proteome</keyword>
<evidence type="ECO:0000313" key="1">
    <source>
        <dbReference type="EMBL" id="GAA1514860.1"/>
    </source>
</evidence>
<protein>
    <submittedName>
        <fullName evidence="1">Uncharacterized protein</fullName>
    </submittedName>
</protein>
<evidence type="ECO:0000313" key="2">
    <source>
        <dbReference type="Proteomes" id="UP001500363"/>
    </source>
</evidence>
<dbReference type="Proteomes" id="UP001500363">
    <property type="component" value="Unassembled WGS sequence"/>
</dbReference>
<gene>
    <name evidence="1" type="ORF">GCM10009741_11590</name>
</gene>
<dbReference type="Pfam" id="PF25680">
    <property type="entry name" value="Mom"/>
    <property type="match status" value="1"/>
</dbReference>
<comment type="caution">
    <text evidence="1">The sequence shown here is derived from an EMBL/GenBank/DDBJ whole genome shotgun (WGS) entry which is preliminary data.</text>
</comment>
<organism evidence="1 2">
    <name type="scientific">Kribbella lupini</name>
    <dbReference type="NCBI Taxonomy" id="291602"/>
    <lineage>
        <taxon>Bacteria</taxon>
        <taxon>Bacillati</taxon>
        <taxon>Actinomycetota</taxon>
        <taxon>Actinomycetes</taxon>
        <taxon>Propionibacteriales</taxon>
        <taxon>Kribbellaceae</taxon>
        <taxon>Kribbella</taxon>
    </lineage>
</organism>
<accession>A0ABN2AB29</accession>
<dbReference type="RefSeq" id="WP_344170471.1">
    <property type="nucleotide sequence ID" value="NZ_BAAANC010000001.1"/>
</dbReference>